<dbReference type="EMBL" id="CP010836">
    <property type="protein sequence ID" value="AJP71416.1"/>
    <property type="molecule type" value="Genomic_DNA"/>
</dbReference>
<name>A0A7U4J708_9SPHN</name>
<feature type="region of interest" description="Disordered" evidence="1">
    <location>
        <begin position="1"/>
        <end position="31"/>
    </location>
</feature>
<dbReference type="KEGG" id="sphi:TS85_05970"/>
<organism evidence="2 3">
    <name type="scientific">Sphingomonas hengshuiensis</name>
    <dbReference type="NCBI Taxonomy" id="1609977"/>
    <lineage>
        <taxon>Bacteria</taxon>
        <taxon>Pseudomonadati</taxon>
        <taxon>Pseudomonadota</taxon>
        <taxon>Alphaproteobacteria</taxon>
        <taxon>Sphingomonadales</taxon>
        <taxon>Sphingomonadaceae</taxon>
        <taxon>Sphingomonas</taxon>
    </lineage>
</organism>
<reference evidence="2 3" key="1">
    <citation type="journal article" date="2015" name="Int. J. Syst. Evol. Microbiol.">
        <title>Sphingomonas hengshuiensis sp. nov., isolated from lake wetland.</title>
        <authorList>
            <person name="Wei S."/>
            <person name="Wang T."/>
            <person name="Liu H."/>
            <person name="Zhang C."/>
            <person name="Guo J."/>
            <person name="Wang Q."/>
            <person name="Liang K."/>
            <person name="Zhang Z."/>
        </authorList>
    </citation>
    <scope>NUCLEOTIDE SEQUENCE [LARGE SCALE GENOMIC DNA]</scope>
    <source>
        <strain evidence="2 3">WHSC-8</strain>
    </source>
</reference>
<evidence type="ECO:0008006" key="4">
    <source>
        <dbReference type="Google" id="ProtNLM"/>
    </source>
</evidence>
<sequence length="126" mass="13012">MQSSGISSLANPSASPIGNGPARKRFALSGRSPVIDPRRDAVRRDLADVRLADRVFAPHYAAPMPRVVTAQTVLRAGPQRDSAGLTDLVIGDVFEVLELAGTHAWGVAPGPGLVGYIDAGALGTSA</sequence>
<gene>
    <name evidence="2" type="ORF">TS85_05970</name>
</gene>
<dbReference type="AlphaFoldDB" id="A0A7U4J708"/>
<evidence type="ECO:0000313" key="2">
    <source>
        <dbReference type="EMBL" id="AJP71416.1"/>
    </source>
</evidence>
<dbReference type="Proteomes" id="UP000032300">
    <property type="component" value="Chromosome"/>
</dbReference>
<proteinExistence type="predicted"/>
<keyword evidence="3" id="KW-1185">Reference proteome</keyword>
<evidence type="ECO:0000256" key="1">
    <source>
        <dbReference type="SAM" id="MobiDB-lite"/>
    </source>
</evidence>
<evidence type="ECO:0000313" key="3">
    <source>
        <dbReference type="Proteomes" id="UP000032300"/>
    </source>
</evidence>
<accession>A0A7U4J708</accession>
<protein>
    <recommendedName>
        <fullName evidence="4">Bacterial dipeptidyl-peptidase SH3 domain-containing protein</fullName>
    </recommendedName>
</protein>
<feature type="compositionally biased region" description="Polar residues" evidence="1">
    <location>
        <begin position="1"/>
        <end position="16"/>
    </location>
</feature>
<reference evidence="2 3" key="2">
    <citation type="submission" date="2015-02" db="EMBL/GenBank/DDBJ databases">
        <title>The complete genome of Sphingomonas hengshuiensis sp. WHSC-8 isolated from soil of Hengshui Lake.</title>
        <authorList>
            <person name="Wei S."/>
            <person name="Guo J."/>
            <person name="Su C."/>
            <person name="Wu R."/>
            <person name="Zhang Z."/>
            <person name="Liang K."/>
            <person name="Li H."/>
            <person name="Wang T."/>
            <person name="Liu H."/>
            <person name="Zhang C."/>
            <person name="Li Z."/>
            <person name="Wang Q."/>
            <person name="Meng J."/>
        </authorList>
    </citation>
    <scope>NUCLEOTIDE SEQUENCE [LARGE SCALE GENOMIC DNA]</scope>
    <source>
        <strain evidence="2 3">WHSC-8</strain>
    </source>
</reference>